<dbReference type="Gene3D" id="3.20.20.70">
    <property type="entry name" value="Aldolase class I"/>
    <property type="match status" value="1"/>
</dbReference>
<dbReference type="Pfam" id="PF14509">
    <property type="entry name" value="GH97_C"/>
    <property type="match status" value="1"/>
</dbReference>
<evidence type="ECO:0000259" key="4">
    <source>
        <dbReference type="Pfam" id="PF10566"/>
    </source>
</evidence>
<dbReference type="InterPro" id="IPR014718">
    <property type="entry name" value="GH-type_carb-bd"/>
</dbReference>
<dbReference type="InterPro" id="IPR013785">
    <property type="entry name" value="Aldolase_TIM"/>
</dbReference>
<organism evidence="7 8">
    <name type="scientific">Luteibacter pinisoli</name>
    <dbReference type="NCBI Taxonomy" id="2589080"/>
    <lineage>
        <taxon>Bacteria</taxon>
        <taxon>Pseudomonadati</taxon>
        <taxon>Pseudomonadota</taxon>
        <taxon>Gammaproteobacteria</taxon>
        <taxon>Lysobacterales</taxon>
        <taxon>Rhodanobacteraceae</taxon>
        <taxon>Luteibacter</taxon>
    </lineage>
</organism>
<dbReference type="PANTHER" id="PTHR35803:SF2">
    <property type="entry name" value="RETAINING ALPHA-GALACTOSIDASE"/>
    <property type="match status" value="1"/>
</dbReference>
<accession>A0A4Y5ZAE0</accession>
<keyword evidence="3" id="KW-0732">Signal</keyword>
<gene>
    <name evidence="7" type="ORF">FIV34_03940</name>
</gene>
<sequence>MLGGLATLPKESLMTMPRRLAALTALVAMPAFATPPLATLVFHDGGRPVLSITDPQGAALVDATLGLRTAGSDLTHDLHLIGTTQRNLVEHYQMTTGKRLVRDANLAETRYALQNNKGEKLDVVVRVANDGVAFRYELPGTTQATVTGEATSYMLPTDAQAWLLPYEPSYEKERIQTTAVGAPTGDYGNPSLFRSGERYVLITEANADGRYDGSRLAHVANSPRYGLTLADARVDSTGVTPWRTVITGDLATVTESTLVDDLADPSKLTDTHWIRPGRVAWSWISDHVSPKNFERQKAFVDFAAANRMPYVLVDEGWSDTWVPELVRYANAKHVDVLLWFPWTKLDTPAKRNEWLTRVKGWGVKGVKIDFMESDSQARYRWYDQTLADTARLQLMVNFHGATIPHGLARTWPHLMSMEGVRGAENDPPAVGNTIQPFTRNVVGSMDYTPVALDVGRQEASIAHEVALPIVFESGWTHLADSPEAYQRRPNALAFLDQIPTTWDETKLIAGIPGQEAIFARRSGDRWFIGAISAGPARRLSVPLASLGVGPWRADIIRDGSGRGDVARSTQNVTADATLSFDVPTNGGFAAMLCPVAKGQFTYGCYR</sequence>
<evidence type="ECO:0000313" key="7">
    <source>
        <dbReference type="EMBL" id="QDE41539.1"/>
    </source>
</evidence>
<protein>
    <submittedName>
        <fullName evidence="7">Glycoside hydrolase family 97 protein</fullName>
    </submittedName>
</protein>
<dbReference type="GO" id="GO:0016798">
    <property type="term" value="F:hydrolase activity, acting on glycosyl bonds"/>
    <property type="evidence" value="ECO:0007669"/>
    <property type="project" value="UniProtKB-KW"/>
</dbReference>
<name>A0A4Y5ZAE0_9GAMM</name>
<dbReference type="Gene3D" id="2.70.98.10">
    <property type="match status" value="1"/>
</dbReference>
<evidence type="ECO:0000259" key="5">
    <source>
        <dbReference type="Pfam" id="PF14508"/>
    </source>
</evidence>
<dbReference type="OrthoDB" id="57532at2"/>
<keyword evidence="1 7" id="KW-0378">Hydrolase</keyword>
<evidence type="ECO:0000313" key="8">
    <source>
        <dbReference type="Proteomes" id="UP000316093"/>
    </source>
</evidence>
<keyword evidence="8" id="KW-1185">Reference proteome</keyword>
<dbReference type="Gene3D" id="2.60.40.1180">
    <property type="entry name" value="Golgi alpha-mannosidase II"/>
    <property type="match status" value="1"/>
</dbReference>
<dbReference type="EMBL" id="CP041046">
    <property type="protein sequence ID" value="QDE41539.1"/>
    <property type="molecule type" value="Genomic_DNA"/>
</dbReference>
<feature type="domain" description="Glycosyl-hydrolase 97 catalytic" evidence="4">
    <location>
        <begin position="282"/>
        <end position="420"/>
    </location>
</feature>
<dbReference type="KEGG" id="lpy:FIV34_03940"/>
<dbReference type="InterPro" id="IPR017853">
    <property type="entry name" value="GH"/>
</dbReference>
<dbReference type="Proteomes" id="UP000316093">
    <property type="component" value="Chromosome"/>
</dbReference>
<dbReference type="InterPro" id="IPR019563">
    <property type="entry name" value="GH97_catalytic"/>
</dbReference>
<evidence type="ECO:0000256" key="2">
    <source>
        <dbReference type="ARBA" id="ARBA00023295"/>
    </source>
</evidence>
<evidence type="ECO:0000256" key="1">
    <source>
        <dbReference type="ARBA" id="ARBA00022801"/>
    </source>
</evidence>
<dbReference type="AlphaFoldDB" id="A0A4Y5ZAE0"/>
<feature type="domain" description="Glycosyl-hydrolase 97 N-terminal" evidence="5">
    <location>
        <begin position="44"/>
        <end position="265"/>
    </location>
</feature>
<feature type="domain" description="Glycosyl-hydrolase 97 C-terminal oligomerisation" evidence="6">
    <location>
        <begin position="501"/>
        <end position="592"/>
    </location>
</feature>
<evidence type="ECO:0000259" key="6">
    <source>
        <dbReference type="Pfam" id="PF14509"/>
    </source>
</evidence>
<dbReference type="InterPro" id="IPR029483">
    <property type="entry name" value="GH97_C"/>
</dbReference>
<dbReference type="GO" id="GO:0030246">
    <property type="term" value="F:carbohydrate binding"/>
    <property type="evidence" value="ECO:0007669"/>
    <property type="project" value="InterPro"/>
</dbReference>
<dbReference type="InterPro" id="IPR052720">
    <property type="entry name" value="Glycosyl_hydrolase_97"/>
</dbReference>
<dbReference type="Pfam" id="PF14508">
    <property type="entry name" value="GH97_N"/>
    <property type="match status" value="1"/>
</dbReference>
<evidence type="ECO:0000256" key="3">
    <source>
        <dbReference type="SAM" id="SignalP"/>
    </source>
</evidence>
<reference evidence="7 8" key="1">
    <citation type="submission" date="2019-06" db="EMBL/GenBank/DDBJ databases">
        <title>A complete genome sequence for Luteibacter pinisoli MAH-14.</title>
        <authorList>
            <person name="Baltrus D.A."/>
        </authorList>
    </citation>
    <scope>NUCLEOTIDE SEQUENCE [LARGE SCALE GENOMIC DNA]</scope>
    <source>
        <strain evidence="7 8">MAH-14</strain>
    </source>
</reference>
<dbReference type="PANTHER" id="PTHR35803">
    <property type="entry name" value="GLUCAN 1,4-ALPHA-GLUCOSIDASE SUSB-RELATED"/>
    <property type="match status" value="1"/>
</dbReference>
<feature type="signal peptide" evidence="3">
    <location>
        <begin position="1"/>
        <end position="33"/>
    </location>
</feature>
<dbReference type="InterPro" id="IPR013780">
    <property type="entry name" value="Glyco_hydro_b"/>
</dbReference>
<feature type="chain" id="PRO_5021185252" evidence="3">
    <location>
        <begin position="34"/>
        <end position="606"/>
    </location>
</feature>
<keyword evidence="2" id="KW-0326">Glycosidase</keyword>
<dbReference type="InterPro" id="IPR029486">
    <property type="entry name" value="GH97_N"/>
</dbReference>
<proteinExistence type="predicted"/>
<dbReference type="SUPFAM" id="SSF51445">
    <property type="entry name" value="(Trans)glycosidases"/>
    <property type="match status" value="1"/>
</dbReference>
<dbReference type="Pfam" id="PF10566">
    <property type="entry name" value="Glyco_hydro_97"/>
    <property type="match status" value="1"/>
</dbReference>